<name>A0A921ZFA2_MANSE</name>
<evidence type="ECO:0000313" key="3">
    <source>
        <dbReference type="Proteomes" id="UP000791440"/>
    </source>
</evidence>
<keyword evidence="3" id="KW-1185">Reference proteome</keyword>
<dbReference type="Proteomes" id="UP000791440">
    <property type="component" value="Unassembled WGS sequence"/>
</dbReference>
<reference evidence="2" key="1">
    <citation type="journal article" date="2016" name="Insect Biochem. Mol. Biol.">
        <title>Multifaceted biological insights from a draft genome sequence of the tobacco hornworm moth, Manduca sexta.</title>
        <authorList>
            <person name="Kanost M.R."/>
            <person name="Arrese E.L."/>
            <person name="Cao X."/>
            <person name="Chen Y.R."/>
            <person name="Chellapilla S."/>
            <person name="Goldsmith M.R."/>
            <person name="Grosse-Wilde E."/>
            <person name="Heckel D.G."/>
            <person name="Herndon N."/>
            <person name="Jiang H."/>
            <person name="Papanicolaou A."/>
            <person name="Qu J."/>
            <person name="Soulages J.L."/>
            <person name="Vogel H."/>
            <person name="Walters J."/>
            <person name="Waterhouse R.M."/>
            <person name="Ahn S.J."/>
            <person name="Almeida F.C."/>
            <person name="An C."/>
            <person name="Aqrawi P."/>
            <person name="Bretschneider A."/>
            <person name="Bryant W.B."/>
            <person name="Bucks S."/>
            <person name="Chao H."/>
            <person name="Chevignon G."/>
            <person name="Christen J.M."/>
            <person name="Clarke D.F."/>
            <person name="Dittmer N.T."/>
            <person name="Ferguson L.C.F."/>
            <person name="Garavelou S."/>
            <person name="Gordon K.H.J."/>
            <person name="Gunaratna R.T."/>
            <person name="Han Y."/>
            <person name="Hauser F."/>
            <person name="He Y."/>
            <person name="Heidel-Fischer H."/>
            <person name="Hirsh A."/>
            <person name="Hu Y."/>
            <person name="Jiang H."/>
            <person name="Kalra D."/>
            <person name="Klinner C."/>
            <person name="Konig C."/>
            <person name="Kovar C."/>
            <person name="Kroll A.R."/>
            <person name="Kuwar S.S."/>
            <person name="Lee S.L."/>
            <person name="Lehman R."/>
            <person name="Li K."/>
            <person name="Li Z."/>
            <person name="Liang H."/>
            <person name="Lovelace S."/>
            <person name="Lu Z."/>
            <person name="Mansfield J.H."/>
            <person name="McCulloch K.J."/>
            <person name="Mathew T."/>
            <person name="Morton B."/>
            <person name="Muzny D.M."/>
            <person name="Neunemann D."/>
            <person name="Ongeri F."/>
            <person name="Pauchet Y."/>
            <person name="Pu L.L."/>
            <person name="Pyrousis I."/>
            <person name="Rao X.J."/>
            <person name="Redding A."/>
            <person name="Roesel C."/>
            <person name="Sanchez-Gracia A."/>
            <person name="Schaack S."/>
            <person name="Shukla A."/>
            <person name="Tetreau G."/>
            <person name="Wang Y."/>
            <person name="Xiong G.H."/>
            <person name="Traut W."/>
            <person name="Walsh T.K."/>
            <person name="Worley K.C."/>
            <person name="Wu D."/>
            <person name="Wu W."/>
            <person name="Wu Y.Q."/>
            <person name="Zhang X."/>
            <person name="Zou Z."/>
            <person name="Zucker H."/>
            <person name="Briscoe A.D."/>
            <person name="Burmester T."/>
            <person name="Clem R.J."/>
            <person name="Feyereisen R."/>
            <person name="Grimmelikhuijzen C.J.P."/>
            <person name="Hamodrakas S.J."/>
            <person name="Hansson B.S."/>
            <person name="Huguet E."/>
            <person name="Jermiin L.S."/>
            <person name="Lan Q."/>
            <person name="Lehman H.K."/>
            <person name="Lorenzen M."/>
            <person name="Merzendorfer H."/>
            <person name="Michalopoulos I."/>
            <person name="Morton D.B."/>
            <person name="Muthukrishnan S."/>
            <person name="Oakeshott J.G."/>
            <person name="Palmer W."/>
            <person name="Park Y."/>
            <person name="Passarelli A.L."/>
            <person name="Rozas J."/>
            <person name="Schwartz L.M."/>
            <person name="Smith W."/>
            <person name="Southgate A."/>
            <person name="Vilcinskas A."/>
            <person name="Vogt R."/>
            <person name="Wang P."/>
            <person name="Werren J."/>
            <person name="Yu X.Q."/>
            <person name="Zhou J.J."/>
            <person name="Brown S.J."/>
            <person name="Scherer S.E."/>
            <person name="Richards S."/>
            <person name="Blissard G.W."/>
        </authorList>
    </citation>
    <scope>NUCLEOTIDE SEQUENCE</scope>
</reference>
<dbReference type="AlphaFoldDB" id="A0A921ZFA2"/>
<proteinExistence type="predicted"/>
<sequence>MSNTPNDRYNGIKRSCDSDDESDASSDCIQLTPLEAISPSTSRSPGSKSKYYSPTKKRYVNKRQPFKKRLDMDSLCPMEDSVLKEASAGIDDKSIFLLKVINKYLSNESLKNLLDETSQEIIKKCFNAVKPGIVIVCRMYWRKTLWYRYDDVVKISKEHYKKCDTPTVQEMIQYLVQNGILICGEF</sequence>
<evidence type="ECO:0000313" key="2">
    <source>
        <dbReference type="EMBL" id="KAG6456540.1"/>
    </source>
</evidence>
<dbReference type="EMBL" id="JH668514">
    <property type="protein sequence ID" value="KAG6456540.1"/>
    <property type="molecule type" value="Genomic_DNA"/>
</dbReference>
<gene>
    <name evidence="2" type="ORF">O3G_MSEX009785</name>
</gene>
<reference evidence="2" key="2">
    <citation type="submission" date="2020-12" db="EMBL/GenBank/DDBJ databases">
        <authorList>
            <person name="Kanost M."/>
        </authorList>
    </citation>
    <scope>NUCLEOTIDE SEQUENCE</scope>
</reference>
<organism evidence="2 3">
    <name type="scientific">Manduca sexta</name>
    <name type="common">Tobacco hawkmoth</name>
    <name type="synonym">Tobacco hornworm</name>
    <dbReference type="NCBI Taxonomy" id="7130"/>
    <lineage>
        <taxon>Eukaryota</taxon>
        <taxon>Metazoa</taxon>
        <taxon>Ecdysozoa</taxon>
        <taxon>Arthropoda</taxon>
        <taxon>Hexapoda</taxon>
        <taxon>Insecta</taxon>
        <taxon>Pterygota</taxon>
        <taxon>Neoptera</taxon>
        <taxon>Endopterygota</taxon>
        <taxon>Lepidoptera</taxon>
        <taxon>Glossata</taxon>
        <taxon>Ditrysia</taxon>
        <taxon>Bombycoidea</taxon>
        <taxon>Sphingidae</taxon>
        <taxon>Sphinginae</taxon>
        <taxon>Sphingini</taxon>
        <taxon>Manduca</taxon>
    </lineage>
</organism>
<feature type="region of interest" description="Disordered" evidence="1">
    <location>
        <begin position="1"/>
        <end position="54"/>
    </location>
</feature>
<feature type="compositionally biased region" description="Low complexity" evidence="1">
    <location>
        <begin position="38"/>
        <end position="50"/>
    </location>
</feature>
<evidence type="ECO:0000256" key="1">
    <source>
        <dbReference type="SAM" id="MobiDB-lite"/>
    </source>
</evidence>
<accession>A0A921ZFA2</accession>
<protein>
    <submittedName>
        <fullName evidence="2">Uncharacterized protein</fullName>
    </submittedName>
</protein>
<comment type="caution">
    <text evidence="2">The sequence shown here is derived from an EMBL/GenBank/DDBJ whole genome shotgun (WGS) entry which is preliminary data.</text>
</comment>